<dbReference type="AlphaFoldDB" id="A0A133KJM9"/>
<dbReference type="EMBL" id="LRPO01000062">
    <property type="protein sequence ID" value="KWZ79757.1"/>
    <property type="molecule type" value="Genomic_DNA"/>
</dbReference>
<dbReference type="PATRIC" id="fig|1681.53.peg.2125"/>
<sequence length="114" mass="12734">MKEILPHWRFGPNSPVKDVDEKRTTRGDRAVAEACRRAMESETWKELVILESLGVRFTELVGRFVSEVASPVLEAMPGDAFHQGAAAQLTHMVKTRDGGETIRIIKTLAVKGRF</sequence>
<protein>
    <submittedName>
        <fullName evidence="1">Uncharacterized protein</fullName>
    </submittedName>
</protein>
<name>A0A133KJM9_BIFBI</name>
<dbReference type="Proteomes" id="UP000070092">
    <property type="component" value="Unassembled WGS sequence"/>
</dbReference>
<comment type="caution">
    <text evidence="1">The sequence shown here is derived from an EMBL/GenBank/DDBJ whole genome shotgun (WGS) entry which is preliminary data.</text>
</comment>
<dbReference type="RefSeq" id="WP_061086230.1">
    <property type="nucleotide sequence ID" value="NZ_KQ955783.1"/>
</dbReference>
<organism evidence="1 2">
    <name type="scientific">Bifidobacterium bifidum</name>
    <dbReference type="NCBI Taxonomy" id="1681"/>
    <lineage>
        <taxon>Bacteria</taxon>
        <taxon>Bacillati</taxon>
        <taxon>Actinomycetota</taxon>
        <taxon>Actinomycetes</taxon>
        <taxon>Bifidobacteriales</taxon>
        <taxon>Bifidobacteriaceae</taxon>
        <taxon>Bifidobacterium</taxon>
    </lineage>
</organism>
<gene>
    <name evidence="1" type="ORF">HMPREF3196_02184</name>
</gene>
<proteinExistence type="predicted"/>
<accession>A0A133KJM9</accession>
<evidence type="ECO:0000313" key="1">
    <source>
        <dbReference type="EMBL" id="KWZ79757.1"/>
    </source>
</evidence>
<reference evidence="1 2" key="1">
    <citation type="submission" date="2016-01" db="EMBL/GenBank/DDBJ databases">
        <authorList>
            <person name="Oliw E.H."/>
        </authorList>
    </citation>
    <scope>NUCLEOTIDE SEQUENCE [LARGE SCALE GENOMIC DNA]</scope>
    <source>
        <strain evidence="1 2">MJR8628B</strain>
    </source>
</reference>
<evidence type="ECO:0000313" key="2">
    <source>
        <dbReference type="Proteomes" id="UP000070092"/>
    </source>
</evidence>